<organism evidence="2 3">
    <name type="scientific">Candidatus Doudnabacteria bacterium CG10_big_fil_rev_8_21_14_0_10_41_10</name>
    <dbReference type="NCBI Taxonomy" id="1974551"/>
    <lineage>
        <taxon>Bacteria</taxon>
        <taxon>Candidatus Doudnaibacteriota</taxon>
    </lineage>
</organism>
<keyword evidence="1" id="KW-1133">Transmembrane helix</keyword>
<feature type="transmembrane region" description="Helical" evidence="1">
    <location>
        <begin position="63"/>
        <end position="84"/>
    </location>
</feature>
<name>A0A2H0VCS4_9BACT</name>
<sequence>MSTSTIATGTATVTPSVLGQFFELGGLYNQFLSYFPESLHGAVSLVMALLLVFAIFQVIKKNFIFIILIVLLLPQAKPILLSVWENAVSILQFLMRR</sequence>
<evidence type="ECO:0000256" key="1">
    <source>
        <dbReference type="SAM" id="Phobius"/>
    </source>
</evidence>
<keyword evidence="1" id="KW-0812">Transmembrane</keyword>
<reference evidence="3" key="1">
    <citation type="submission" date="2017-09" db="EMBL/GenBank/DDBJ databases">
        <title>Depth-based differentiation of microbial function through sediment-hosted aquifers and enrichment of novel symbionts in the deep terrestrial subsurface.</title>
        <authorList>
            <person name="Probst A.J."/>
            <person name="Ladd B."/>
            <person name="Jarett J.K."/>
            <person name="Geller-Mcgrath D.E."/>
            <person name="Sieber C.M.K."/>
            <person name="Emerson J.B."/>
            <person name="Anantharaman K."/>
            <person name="Thomas B.C."/>
            <person name="Malmstrom R."/>
            <person name="Stieglmeier M."/>
            <person name="Klingl A."/>
            <person name="Woyke T."/>
            <person name="Ryan C.M."/>
            <person name="Banfield J.F."/>
        </authorList>
    </citation>
    <scope>NUCLEOTIDE SEQUENCE [LARGE SCALE GENOMIC DNA]</scope>
</reference>
<gene>
    <name evidence="2" type="ORF">COT91_04220</name>
</gene>
<comment type="caution">
    <text evidence="2">The sequence shown here is derived from an EMBL/GenBank/DDBJ whole genome shotgun (WGS) entry which is preliminary data.</text>
</comment>
<proteinExistence type="predicted"/>
<evidence type="ECO:0000313" key="2">
    <source>
        <dbReference type="EMBL" id="PIR96895.1"/>
    </source>
</evidence>
<accession>A0A2H0VCS4</accession>
<dbReference type="EMBL" id="PFAJ01000055">
    <property type="protein sequence ID" value="PIR96895.1"/>
    <property type="molecule type" value="Genomic_DNA"/>
</dbReference>
<keyword evidence="1" id="KW-0472">Membrane</keyword>
<dbReference type="Proteomes" id="UP000230557">
    <property type="component" value="Unassembled WGS sequence"/>
</dbReference>
<feature type="transmembrane region" description="Helical" evidence="1">
    <location>
        <begin position="38"/>
        <end position="56"/>
    </location>
</feature>
<dbReference type="AlphaFoldDB" id="A0A2H0VCS4"/>
<protein>
    <submittedName>
        <fullName evidence="2">Uncharacterized protein</fullName>
    </submittedName>
</protein>
<evidence type="ECO:0000313" key="3">
    <source>
        <dbReference type="Proteomes" id="UP000230557"/>
    </source>
</evidence>